<feature type="domain" description="Protein kinase" evidence="1">
    <location>
        <begin position="3"/>
        <end position="228"/>
    </location>
</feature>
<dbReference type="GO" id="GO:0004672">
    <property type="term" value="F:protein kinase activity"/>
    <property type="evidence" value="ECO:0007669"/>
    <property type="project" value="InterPro"/>
</dbReference>
<dbReference type="SMART" id="SM00220">
    <property type="entry name" value="S_TKc"/>
    <property type="match status" value="1"/>
</dbReference>
<dbReference type="InterPro" id="IPR011009">
    <property type="entry name" value="Kinase-like_dom_sf"/>
</dbReference>
<dbReference type="InterPro" id="IPR000719">
    <property type="entry name" value="Prot_kinase_dom"/>
</dbReference>
<protein>
    <submittedName>
        <fullName evidence="2">Serine/threonine-protein kinase ksg1</fullName>
    </submittedName>
</protein>
<keyword evidence="2" id="KW-0418">Kinase</keyword>
<keyword evidence="2" id="KW-0808">Transferase</keyword>
<proteinExistence type="predicted"/>
<dbReference type="Proteomes" id="UP000243797">
    <property type="component" value="Unassembled WGS sequence"/>
</dbReference>
<comment type="caution">
    <text evidence="2">The sequence shown here is derived from an EMBL/GenBank/DDBJ whole genome shotgun (WGS) entry which is preliminary data.</text>
</comment>
<dbReference type="SUPFAM" id="SSF56112">
    <property type="entry name" value="Protein kinase-like (PK-like)"/>
    <property type="match status" value="1"/>
</dbReference>
<accession>A0A2K1QSQ5</accession>
<gene>
    <name evidence="2" type="ORF">CAC42_3571</name>
</gene>
<dbReference type="OrthoDB" id="1668230at2759"/>
<keyword evidence="3" id="KW-1185">Reference proteome</keyword>
<dbReference type="STRING" id="2082308.A0A2K1QSQ5"/>
<dbReference type="Gene3D" id="1.10.510.10">
    <property type="entry name" value="Transferase(Phosphotransferase) domain 1"/>
    <property type="match status" value="1"/>
</dbReference>
<evidence type="ECO:0000313" key="3">
    <source>
        <dbReference type="Proteomes" id="UP000243797"/>
    </source>
</evidence>
<dbReference type="AlphaFoldDB" id="A0A2K1QSQ5"/>
<dbReference type="EMBL" id="NKHZ01000045">
    <property type="protein sequence ID" value="PNS18126.1"/>
    <property type="molecule type" value="Genomic_DNA"/>
</dbReference>
<dbReference type="GO" id="GO:0005524">
    <property type="term" value="F:ATP binding"/>
    <property type="evidence" value="ECO:0007669"/>
    <property type="project" value="InterPro"/>
</dbReference>
<organism evidence="2 3">
    <name type="scientific">Sphaceloma murrayae</name>
    <dbReference type="NCBI Taxonomy" id="2082308"/>
    <lineage>
        <taxon>Eukaryota</taxon>
        <taxon>Fungi</taxon>
        <taxon>Dikarya</taxon>
        <taxon>Ascomycota</taxon>
        <taxon>Pezizomycotina</taxon>
        <taxon>Dothideomycetes</taxon>
        <taxon>Dothideomycetidae</taxon>
        <taxon>Myriangiales</taxon>
        <taxon>Elsinoaceae</taxon>
        <taxon>Sphaceloma</taxon>
    </lineage>
</organism>
<evidence type="ECO:0000313" key="2">
    <source>
        <dbReference type="EMBL" id="PNS18126.1"/>
    </source>
</evidence>
<sequence length="272" mass="30708">MIAPRGALVGIGSNAVVVIARNDCVLKRPLRSHKFDLLYMEHQLLEIMSEHPDIIQSRGLTAEGLLLERALNGDLRSYLDDHPATTEAQRRKWCLELTQAVKQDNLLLDHKLTLKLADFQGQLLTKTGEVALDALAVESARHWLPRMPRDHASVRSELFALGSTIHFIMSGKPVFADLGDDPDDEIVSERFIEGYDPGDVHIFSRVVKKCWEQRYLCAEEVIRDLDRLCNSMDLVDHEASDEEIMGLCKCKGSEVAVEPLEVRCLMIGRPER</sequence>
<reference evidence="2 3" key="1">
    <citation type="submission" date="2017-06" db="EMBL/GenBank/DDBJ databases">
        <title>Draft genome sequence of a variant of Elsinoe murrayae.</title>
        <authorList>
            <person name="Cheng Q."/>
        </authorList>
    </citation>
    <scope>NUCLEOTIDE SEQUENCE [LARGE SCALE GENOMIC DNA]</scope>
    <source>
        <strain evidence="2 3">CQ-2017a</strain>
    </source>
</reference>
<name>A0A2K1QSQ5_9PEZI</name>
<evidence type="ECO:0000259" key="1">
    <source>
        <dbReference type="SMART" id="SM00220"/>
    </source>
</evidence>
<dbReference type="InParanoid" id="A0A2K1QSQ5"/>